<protein>
    <recommendedName>
        <fullName evidence="4">[histone H3]-trimethyl-L-lysine(27) demethylase</fullName>
        <ecNumber evidence="4">1.14.11.68</ecNumber>
    </recommendedName>
</protein>
<dbReference type="EC" id="1.14.11.68" evidence="4"/>
<evidence type="ECO:0000256" key="1">
    <source>
        <dbReference type="ARBA" id="ARBA00004123"/>
    </source>
</evidence>
<dbReference type="EMBL" id="OU015567">
    <property type="protein sequence ID" value="CAG5113468.1"/>
    <property type="molecule type" value="Genomic_DNA"/>
</dbReference>
<comment type="similarity">
    <text evidence="3">Belongs to the UTX family.</text>
</comment>
<name>A0ABN7T6L5_OIKDI</name>
<dbReference type="Gene3D" id="2.60.120.650">
    <property type="entry name" value="Cupin"/>
    <property type="match status" value="1"/>
</dbReference>
<evidence type="ECO:0000313" key="7">
    <source>
        <dbReference type="Proteomes" id="UP001158576"/>
    </source>
</evidence>
<comment type="subcellular location">
    <subcellularLocation>
        <location evidence="1">Nucleus</location>
    </subcellularLocation>
</comment>
<gene>
    <name evidence="6" type="ORF">OKIOD_LOCUS16340</name>
</gene>
<evidence type="ECO:0000256" key="2">
    <source>
        <dbReference type="ARBA" id="ARBA00023242"/>
    </source>
</evidence>
<evidence type="ECO:0000256" key="4">
    <source>
        <dbReference type="ARBA" id="ARBA00034525"/>
    </source>
</evidence>
<accession>A0ABN7T6L5</accession>
<dbReference type="Proteomes" id="UP001158576">
    <property type="component" value="Chromosome 2"/>
</dbReference>
<evidence type="ECO:0000256" key="5">
    <source>
        <dbReference type="ARBA" id="ARBA00048695"/>
    </source>
</evidence>
<keyword evidence="2" id="KW-0539">Nucleus</keyword>
<reference evidence="6 7" key="1">
    <citation type="submission" date="2021-04" db="EMBL/GenBank/DDBJ databases">
        <authorList>
            <person name="Bliznina A."/>
        </authorList>
    </citation>
    <scope>NUCLEOTIDE SEQUENCE [LARGE SCALE GENOMIC DNA]</scope>
</reference>
<dbReference type="InterPro" id="IPR051630">
    <property type="entry name" value="Corepressor-Demethylase"/>
</dbReference>
<dbReference type="PANTHER" id="PTHR14017">
    <property type="entry name" value="LYSINE-SPECIFIC DEMETHYLASE"/>
    <property type="match status" value="1"/>
</dbReference>
<dbReference type="PANTHER" id="PTHR14017:SF1">
    <property type="entry name" value="LD02225P"/>
    <property type="match status" value="1"/>
</dbReference>
<keyword evidence="7" id="KW-1185">Reference proteome</keyword>
<evidence type="ECO:0000256" key="3">
    <source>
        <dbReference type="ARBA" id="ARBA00034483"/>
    </source>
</evidence>
<organism evidence="6 7">
    <name type="scientific">Oikopleura dioica</name>
    <name type="common">Tunicate</name>
    <dbReference type="NCBI Taxonomy" id="34765"/>
    <lineage>
        <taxon>Eukaryota</taxon>
        <taxon>Metazoa</taxon>
        <taxon>Chordata</taxon>
        <taxon>Tunicata</taxon>
        <taxon>Appendicularia</taxon>
        <taxon>Copelata</taxon>
        <taxon>Oikopleuridae</taxon>
        <taxon>Oikopleura</taxon>
    </lineage>
</organism>
<comment type="catalytic activity">
    <reaction evidence="5">
        <text>N(6),N(6),N(6)-trimethyl-L-lysyl(27)-[histone H3] + 2 2-oxoglutarate + 2 O2 = N(6)-methyl-L-lysyl(27)-[histone H3] + 2 formaldehyde + 2 succinate + 2 CO2</text>
        <dbReference type="Rhea" id="RHEA:60224"/>
        <dbReference type="Rhea" id="RHEA-COMP:15535"/>
        <dbReference type="Rhea" id="RHEA-COMP:15544"/>
        <dbReference type="ChEBI" id="CHEBI:15379"/>
        <dbReference type="ChEBI" id="CHEBI:16526"/>
        <dbReference type="ChEBI" id="CHEBI:16810"/>
        <dbReference type="ChEBI" id="CHEBI:16842"/>
        <dbReference type="ChEBI" id="CHEBI:30031"/>
        <dbReference type="ChEBI" id="CHEBI:61929"/>
        <dbReference type="ChEBI" id="CHEBI:61961"/>
        <dbReference type="EC" id="1.14.11.68"/>
    </reaction>
</comment>
<proteinExistence type="inferred from homology"/>
<evidence type="ECO:0000313" key="6">
    <source>
        <dbReference type="EMBL" id="CAG5113468.1"/>
    </source>
</evidence>
<sequence length="142" mass="15838">MVENQILNGGNFKVAYPELIQRHVLENASSGEILSHASVDEPYPEITATLGCKLRSIAPLPKLKVERSQLFPVTPVINIETKAEALSQKLYDFCLSKQNPVTILRGLSQALDINLSLFTTKWLVDKVPKHPCEVRKQFAQGI</sequence>